<evidence type="ECO:0000259" key="2">
    <source>
        <dbReference type="PROSITE" id="PS50987"/>
    </source>
</evidence>
<evidence type="ECO:0000256" key="1">
    <source>
        <dbReference type="ARBA" id="ARBA00023125"/>
    </source>
</evidence>
<dbReference type="PANTHER" id="PTHR39168:SF1">
    <property type="entry name" value="TRANSCRIPTIONAL REGULATORY PROTEIN"/>
    <property type="match status" value="1"/>
</dbReference>
<accession>A0A235B691</accession>
<organism evidence="3 4">
    <name type="scientific">Paludifilum halophilum</name>
    <dbReference type="NCBI Taxonomy" id="1642702"/>
    <lineage>
        <taxon>Bacteria</taxon>
        <taxon>Bacillati</taxon>
        <taxon>Bacillota</taxon>
        <taxon>Bacilli</taxon>
        <taxon>Bacillales</taxon>
        <taxon>Thermoactinomycetaceae</taxon>
        <taxon>Paludifilum</taxon>
    </lineage>
</organism>
<dbReference type="PANTHER" id="PTHR39168">
    <property type="entry name" value="TRANSCRIPTIONAL REGULATOR-RELATED"/>
    <property type="match status" value="1"/>
</dbReference>
<proteinExistence type="predicted"/>
<dbReference type="AlphaFoldDB" id="A0A235B691"/>
<dbReference type="InterPro" id="IPR036390">
    <property type="entry name" value="WH_DNA-bd_sf"/>
</dbReference>
<gene>
    <name evidence="3" type="ORF">CHM34_12005</name>
</gene>
<dbReference type="GO" id="GO:0032791">
    <property type="term" value="F:lead ion binding"/>
    <property type="evidence" value="ECO:0007669"/>
    <property type="project" value="TreeGrafter"/>
</dbReference>
<dbReference type="InterPro" id="IPR001845">
    <property type="entry name" value="HTH_ArsR_DNA-bd_dom"/>
</dbReference>
<dbReference type="GO" id="GO:0046686">
    <property type="term" value="P:response to cadmium ion"/>
    <property type="evidence" value="ECO:0007669"/>
    <property type="project" value="TreeGrafter"/>
</dbReference>
<dbReference type="RefSeq" id="WP_094264858.1">
    <property type="nucleotide sequence ID" value="NZ_NOWF01000007.1"/>
</dbReference>
<comment type="caution">
    <text evidence="3">The sequence shown here is derived from an EMBL/GenBank/DDBJ whole genome shotgun (WGS) entry which is preliminary data.</text>
</comment>
<dbReference type="InterPro" id="IPR011991">
    <property type="entry name" value="ArsR-like_HTH"/>
</dbReference>
<feature type="domain" description="HTH arsR-type" evidence="2">
    <location>
        <begin position="1"/>
        <end position="92"/>
    </location>
</feature>
<sequence>MHPDTAKIARLVGDPSRSAMLIALMDGRFHTAKELAWAAGITPQTASFHLRKLENTRILQVEKHGRHRYYRLSDTDVAHWMESLLRVAPLTPVRSLRQSSQQRALREARTCYDHLAGKVGVELTEGMVNRGILEEEGTDYRITPAGEHFMYRWELDLTVIRKKRRSFARCCLDWSERKHHLAGALGHAVLNRLLETDWIRRLPSTRAVQVTEKGKEGLREAFGLDL</sequence>
<dbReference type="SUPFAM" id="SSF46785">
    <property type="entry name" value="Winged helix' DNA-binding domain"/>
    <property type="match status" value="1"/>
</dbReference>
<reference evidence="3 4" key="1">
    <citation type="submission" date="2017-07" db="EMBL/GenBank/DDBJ databases">
        <title>The genome sequence of Paludifilum halophilum highlights mechanisms for microbial adaptation to high salt environemnts.</title>
        <authorList>
            <person name="Belbahri L."/>
        </authorList>
    </citation>
    <scope>NUCLEOTIDE SEQUENCE [LARGE SCALE GENOMIC DNA]</scope>
    <source>
        <strain evidence="3 4">DSM 102817</strain>
    </source>
</reference>
<dbReference type="GO" id="GO:0003677">
    <property type="term" value="F:DNA binding"/>
    <property type="evidence" value="ECO:0007669"/>
    <property type="project" value="UniProtKB-KW"/>
</dbReference>
<dbReference type="Pfam" id="PF12840">
    <property type="entry name" value="HTH_20"/>
    <property type="match status" value="1"/>
</dbReference>
<dbReference type="PROSITE" id="PS50987">
    <property type="entry name" value="HTH_ARSR_2"/>
    <property type="match status" value="1"/>
</dbReference>
<dbReference type="Proteomes" id="UP000215459">
    <property type="component" value="Unassembled WGS sequence"/>
</dbReference>
<dbReference type="InterPro" id="IPR036388">
    <property type="entry name" value="WH-like_DNA-bd_sf"/>
</dbReference>
<keyword evidence="4" id="KW-1185">Reference proteome</keyword>
<keyword evidence="1" id="KW-0238">DNA-binding</keyword>
<dbReference type="GO" id="GO:0097063">
    <property type="term" value="F:cadmium ion sensor activity"/>
    <property type="evidence" value="ECO:0007669"/>
    <property type="project" value="TreeGrafter"/>
</dbReference>
<dbReference type="SMART" id="SM00418">
    <property type="entry name" value="HTH_ARSR"/>
    <property type="match status" value="1"/>
</dbReference>
<dbReference type="EMBL" id="NOWF01000007">
    <property type="protein sequence ID" value="OYD07115.1"/>
    <property type="molecule type" value="Genomic_DNA"/>
</dbReference>
<name>A0A235B691_9BACL</name>
<dbReference type="OrthoDB" id="9797716at2"/>
<dbReference type="Gene3D" id="1.10.10.10">
    <property type="entry name" value="Winged helix-like DNA-binding domain superfamily/Winged helix DNA-binding domain"/>
    <property type="match status" value="1"/>
</dbReference>
<dbReference type="CDD" id="cd00090">
    <property type="entry name" value="HTH_ARSR"/>
    <property type="match status" value="1"/>
</dbReference>
<dbReference type="GO" id="GO:0003700">
    <property type="term" value="F:DNA-binding transcription factor activity"/>
    <property type="evidence" value="ECO:0007669"/>
    <property type="project" value="InterPro"/>
</dbReference>
<dbReference type="InterPro" id="IPR052543">
    <property type="entry name" value="HTH_Metal-responsive_Reg"/>
</dbReference>
<dbReference type="PRINTS" id="PR00778">
    <property type="entry name" value="HTHARSR"/>
</dbReference>
<evidence type="ECO:0000313" key="4">
    <source>
        <dbReference type="Proteomes" id="UP000215459"/>
    </source>
</evidence>
<dbReference type="GO" id="GO:0010288">
    <property type="term" value="P:response to lead ion"/>
    <property type="evidence" value="ECO:0007669"/>
    <property type="project" value="TreeGrafter"/>
</dbReference>
<evidence type="ECO:0000313" key="3">
    <source>
        <dbReference type="EMBL" id="OYD07115.1"/>
    </source>
</evidence>
<protein>
    <submittedName>
        <fullName evidence="3">Transcriptional regulator</fullName>
    </submittedName>
</protein>